<feature type="non-terminal residue" evidence="2">
    <location>
        <position position="72"/>
    </location>
</feature>
<dbReference type="AlphaFoldDB" id="A0A8T4J7C2"/>
<keyword evidence="3" id="KW-1185">Reference proteome</keyword>
<dbReference type="Gene3D" id="3.40.250.10">
    <property type="entry name" value="Rhodanese-like domain"/>
    <property type="match status" value="1"/>
</dbReference>
<proteinExistence type="predicted"/>
<dbReference type="InterPro" id="IPR036873">
    <property type="entry name" value="Rhodanese-like_dom_sf"/>
</dbReference>
<dbReference type="GO" id="GO:0004792">
    <property type="term" value="F:thiosulfate-cyanide sulfurtransferase activity"/>
    <property type="evidence" value="ECO:0007669"/>
    <property type="project" value="InterPro"/>
</dbReference>
<sequence>EEYEKGHLPGAVYVDLETELAAPAREGTGRHPLPGLETFTAAMRRAGVTQEGPVVVYDGGQSAVQHPYVGMA</sequence>
<dbReference type="Pfam" id="PF00581">
    <property type="entry name" value="Rhodanese"/>
    <property type="match status" value="1"/>
</dbReference>
<organism evidence="2 3">
    <name type="scientific">Streptomyces daliensis</name>
    <dbReference type="NCBI Taxonomy" id="299421"/>
    <lineage>
        <taxon>Bacteria</taxon>
        <taxon>Bacillati</taxon>
        <taxon>Actinomycetota</taxon>
        <taxon>Actinomycetes</taxon>
        <taxon>Kitasatosporales</taxon>
        <taxon>Streptomycetaceae</taxon>
        <taxon>Streptomyces</taxon>
    </lineage>
</organism>
<protein>
    <recommendedName>
        <fullName evidence="1">Rhodanese domain-containing protein</fullName>
    </recommendedName>
</protein>
<accession>A0A8T4J7C2</accession>
<dbReference type="SUPFAM" id="SSF52821">
    <property type="entry name" value="Rhodanese/Cell cycle control phosphatase"/>
    <property type="match status" value="1"/>
</dbReference>
<feature type="domain" description="Rhodanese" evidence="1">
    <location>
        <begin position="1"/>
        <end position="60"/>
    </location>
</feature>
<evidence type="ECO:0000313" key="3">
    <source>
        <dbReference type="Proteomes" id="UP000675554"/>
    </source>
</evidence>
<name>A0A8T4J7C2_9ACTN</name>
<feature type="non-terminal residue" evidence="2">
    <location>
        <position position="1"/>
    </location>
</feature>
<dbReference type="PROSITE" id="PS00380">
    <property type="entry name" value="RHODANESE_1"/>
    <property type="match status" value="1"/>
</dbReference>
<evidence type="ECO:0000259" key="1">
    <source>
        <dbReference type="PROSITE" id="PS50206"/>
    </source>
</evidence>
<dbReference type="Proteomes" id="UP000675554">
    <property type="component" value="Unassembled WGS sequence"/>
</dbReference>
<comment type="caution">
    <text evidence="2">The sequence shown here is derived from an EMBL/GenBank/DDBJ whole genome shotgun (WGS) entry which is preliminary data.</text>
</comment>
<evidence type="ECO:0000313" key="2">
    <source>
        <dbReference type="EMBL" id="MBR7679122.1"/>
    </source>
</evidence>
<reference evidence="2" key="1">
    <citation type="submission" date="2021-04" db="EMBL/GenBank/DDBJ databases">
        <title>Sequencing of actinobacteria type strains.</title>
        <authorList>
            <person name="Nguyen G.-S."/>
            <person name="Wentzel A."/>
        </authorList>
    </citation>
    <scope>NUCLEOTIDE SEQUENCE</scope>
    <source>
        <strain evidence="2">DSM 42095</strain>
    </source>
</reference>
<dbReference type="PROSITE" id="PS50206">
    <property type="entry name" value="RHODANESE_3"/>
    <property type="match status" value="1"/>
</dbReference>
<dbReference type="InterPro" id="IPR001763">
    <property type="entry name" value="Rhodanese-like_dom"/>
</dbReference>
<dbReference type="EMBL" id="JAGSMN010002291">
    <property type="protein sequence ID" value="MBR7679122.1"/>
    <property type="molecule type" value="Genomic_DNA"/>
</dbReference>
<gene>
    <name evidence="2" type="ORF">KDA82_40570</name>
</gene>
<dbReference type="InterPro" id="IPR001307">
    <property type="entry name" value="Thiosulphate_STrfase_CS"/>
</dbReference>